<dbReference type="Proteomes" id="UP001634394">
    <property type="component" value="Unassembled WGS sequence"/>
</dbReference>
<keyword evidence="3" id="KW-1185">Reference proteome</keyword>
<organism evidence="2 3">
    <name type="scientific">Sinanodonta woodiana</name>
    <name type="common">Chinese pond mussel</name>
    <name type="synonym">Anodonta woodiana</name>
    <dbReference type="NCBI Taxonomy" id="1069815"/>
    <lineage>
        <taxon>Eukaryota</taxon>
        <taxon>Metazoa</taxon>
        <taxon>Spiralia</taxon>
        <taxon>Lophotrochozoa</taxon>
        <taxon>Mollusca</taxon>
        <taxon>Bivalvia</taxon>
        <taxon>Autobranchia</taxon>
        <taxon>Heteroconchia</taxon>
        <taxon>Palaeoheterodonta</taxon>
        <taxon>Unionida</taxon>
        <taxon>Unionoidea</taxon>
        <taxon>Unionidae</taxon>
        <taxon>Unioninae</taxon>
        <taxon>Sinanodonta</taxon>
    </lineage>
</organism>
<evidence type="ECO:0000313" key="3">
    <source>
        <dbReference type="Proteomes" id="UP001634394"/>
    </source>
</evidence>
<comment type="caution">
    <text evidence="2">The sequence shown here is derived from an EMBL/GenBank/DDBJ whole genome shotgun (WGS) entry which is preliminary data.</text>
</comment>
<feature type="compositionally biased region" description="Acidic residues" evidence="1">
    <location>
        <begin position="207"/>
        <end position="222"/>
    </location>
</feature>
<evidence type="ECO:0000256" key="1">
    <source>
        <dbReference type="SAM" id="MobiDB-lite"/>
    </source>
</evidence>
<reference evidence="2 3" key="1">
    <citation type="submission" date="2024-11" db="EMBL/GenBank/DDBJ databases">
        <title>Chromosome-level genome assembly of the freshwater bivalve Anodonta woodiana.</title>
        <authorList>
            <person name="Chen X."/>
        </authorList>
    </citation>
    <scope>NUCLEOTIDE SEQUENCE [LARGE SCALE GENOMIC DNA]</scope>
    <source>
        <strain evidence="2">MN2024</strain>
        <tissue evidence="2">Gills</tissue>
    </source>
</reference>
<dbReference type="AlphaFoldDB" id="A0ABD3Y175"/>
<gene>
    <name evidence="2" type="ORF">ACJMK2_003856</name>
</gene>
<feature type="compositionally biased region" description="Basic and acidic residues" evidence="1">
    <location>
        <begin position="223"/>
        <end position="244"/>
    </location>
</feature>
<dbReference type="EMBL" id="JBJQND010000001">
    <property type="protein sequence ID" value="KAL3891601.1"/>
    <property type="molecule type" value="Genomic_DNA"/>
</dbReference>
<accession>A0ABD3Y175</accession>
<evidence type="ECO:0000313" key="2">
    <source>
        <dbReference type="EMBL" id="KAL3891601.1"/>
    </source>
</evidence>
<sequence>MMELKPSEIRYSQSTVSTVFDRQCLHRKKPIEDTFEEICEGRTTISSIPLITVCRHKDQWYTKDNRRLWVFKHLEALGKITTIMVNKIERSDVPDKKFTTSNEGISVGFYSRHARVPSRDWYKKAEILVTNINDRIAQSTSKSVKEAEPFVCELKTETSTKSDSIIYQRSGVEINSDLESSKLNSNGVGIPKTERQEDSTIKICSPENEDDSSLDATDEYDDKSDGKDSLNGKLKSNDHLDGRQSQKSIQDASVNQQLEVRQACDDEKESMESGGKGANSLKRSHVGAEEESGSSHSKIRRIDGLLLTKVSP</sequence>
<proteinExistence type="predicted"/>
<protein>
    <submittedName>
        <fullName evidence="2">Uncharacterized protein</fullName>
    </submittedName>
</protein>
<feature type="region of interest" description="Disordered" evidence="1">
    <location>
        <begin position="179"/>
        <end position="312"/>
    </location>
</feature>
<feature type="compositionally biased region" description="Polar residues" evidence="1">
    <location>
        <begin position="245"/>
        <end position="259"/>
    </location>
</feature>
<name>A0ABD3Y175_SINWO</name>